<comment type="caution">
    <text evidence="2">The sequence shown here is derived from an EMBL/GenBank/DDBJ whole genome shotgun (WGS) entry which is preliminary data.</text>
</comment>
<dbReference type="EMBL" id="JBHSRJ010000004">
    <property type="protein sequence ID" value="MFC6043924.1"/>
    <property type="molecule type" value="Genomic_DNA"/>
</dbReference>
<evidence type="ECO:0000313" key="2">
    <source>
        <dbReference type="EMBL" id="MFC6043924.1"/>
    </source>
</evidence>
<dbReference type="RefSeq" id="WP_379154379.1">
    <property type="nucleotide sequence ID" value="NZ_JBHSRJ010000004.1"/>
</dbReference>
<organism evidence="2 3">
    <name type="scientific">Nocardioides hankookensis</name>
    <dbReference type="NCBI Taxonomy" id="443157"/>
    <lineage>
        <taxon>Bacteria</taxon>
        <taxon>Bacillati</taxon>
        <taxon>Actinomycetota</taxon>
        <taxon>Actinomycetes</taxon>
        <taxon>Propionibacteriales</taxon>
        <taxon>Nocardioidaceae</taxon>
        <taxon>Nocardioides</taxon>
    </lineage>
</organism>
<reference evidence="3" key="1">
    <citation type="journal article" date="2019" name="Int. J. Syst. Evol. Microbiol.">
        <title>The Global Catalogue of Microorganisms (GCM) 10K type strain sequencing project: providing services to taxonomists for standard genome sequencing and annotation.</title>
        <authorList>
            <consortium name="The Broad Institute Genomics Platform"/>
            <consortium name="The Broad Institute Genome Sequencing Center for Infectious Disease"/>
            <person name="Wu L."/>
            <person name="Ma J."/>
        </authorList>
    </citation>
    <scope>NUCLEOTIDE SEQUENCE [LARGE SCALE GENOMIC DNA]</scope>
    <source>
        <strain evidence="3">CCUG 54522</strain>
    </source>
</reference>
<protein>
    <submittedName>
        <fullName evidence="2">DUF222 domain-containing protein</fullName>
    </submittedName>
</protein>
<name>A0ABW1LJN2_9ACTN</name>
<dbReference type="CDD" id="cd00085">
    <property type="entry name" value="HNHc"/>
    <property type="match status" value="1"/>
</dbReference>
<accession>A0ABW1LJN2</accession>
<gene>
    <name evidence="2" type="ORF">ACFPYL_12590</name>
</gene>
<keyword evidence="3" id="KW-1185">Reference proteome</keyword>
<dbReference type="InterPro" id="IPR003870">
    <property type="entry name" value="DUF222"/>
</dbReference>
<feature type="domain" description="DUF222" evidence="1">
    <location>
        <begin position="47"/>
        <end position="339"/>
    </location>
</feature>
<dbReference type="InterPro" id="IPR003615">
    <property type="entry name" value="HNH_nuc"/>
</dbReference>
<dbReference type="Pfam" id="PF02720">
    <property type="entry name" value="DUF222"/>
    <property type="match status" value="1"/>
</dbReference>
<evidence type="ECO:0000259" key="1">
    <source>
        <dbReference type="Pfam" id="PF02720"/>
    </source>
</evidence>
<proteinExistence type="predicted"/>
<evidence type="ECO:0000313" key="3">
    <source>
        <dbReference type="Proteomes" id="UP001596135"/>
    </source>
</evidence>
<dbReference type="Proteomes" id="UP001596135">
    <property type="component" value="Unassembled WGS sequence"/>
</dbReference>
<sequence>MSQSELQVHPVLAAMAAVDAAVAAVSEVEPTFMTTEEKRQALLGLSETIDRLEELRMRVLAAAGDVADEDGARDAAAWLAHHGRRDPAECRRRLRLARSLGDRDATAAALRRGEINVDQATVVVGATESLPEEVSSEVRRAAEARLVGEASTFGPRQLRILGRRVLDVVAPEVGERLEERLLDREAERAARRTFLHTRRNGDGTTDIRARVADSVCDRLLTYLDAFASPRRTAVDDRRPHDQRLGAAFGTFLESVDPDRLPLHGGDATTVLVTVDLETLRGATGVAYVGDEPISASEARRLACGAGIVPVVLAGSSQVLDVGRKRRFFVPAQRKALAVRHPSCVAEGCDIPAAWCEAHHAGSPWSRGGRTDLADGVLLCSFHHHRAHDARYDVEWSAGGARFHRRP</sequence>